<dbReference type="KEGG" id="mefw:F1737_04120"/>
<sequence length="78" mass="8563">MTPEFLLGLGILLIGVIGASFPQPKTYINRLINLEISGFGLLLIMLAYDETLALLTFIAVTAITTFVIVRVLERRAVN</sequence>
<organism evidence="2 3">
    <name type="scientific">Methanochimaera problematica</name>
    <dbReference type="NCBI Taxonomy" id="2609417"/>
    <lineage>
        <taxon>Archaea</taxon>
        <taxon>Methanobacteriati</taxon>
        <taxon>Methanobacteriota</taxon>
        <taxon>Stenosarchaea group</taxon>
        <taxon>Methanomicrobia</taxon>
        <taxon>Methanomicrobiales</taxon>
        <taxon>Methanomicrobiaceae</taxon>
        <taxon>Methanochimaera</taxon>
    </lineage>
</organism>
<feature type="transmembrane region" description="Helical" evidence="1">
    <location>
        <begin position="31"/>
        <end position="48"/>
    </location>
</feature>
<evidence type="ECO:0000256" key="1">
    <source>
        <dbReference type="SAM" id="Phobius"/>
    </source>
</evidence>
<feature type="transmembrane region" description="Helical" evidence="1">
    <location>
        <begin position="6"/>
        <end position="24"/>
    </location>
</feature>
<evidence type="ECO:0000313" key="2">
    <source>
        <dbReference type="EMBL" id="WOF15941.1"/>
    </source>
</evidence>
<keyword evidence="1" id="KW-1133">Transmembrane helix</keyword>
<gene>
    <name evidence="2" type="ORF">F1737_04120</name>
</gene>
<dbReference type="GeneID" id="85229326"/>
<dbReference type="RefSeq" id="WP_317137511.1">
    <property type="nucleotide sequence ID" value="NZ_CP043875.1"/>
</dbReference>
<dbReference type="Pfam" id="PF09880">
    <property type="entry name" value="EhaE"/>
    <property type="match status" value="1"/>
</dbReference>
<feature type="transmembrane region" description="Helical" evidence="1">
    <location>
        <begin position="54"/>
        <end position="72"/>
    </location>
</feature>
<name>A0AA97I3J2_9EURY</name>
<dbReference type="Proteomes" id="UP001301797">
    <property type="component" value="Chromosome"/>
</dbReference>
<keyword evidence="1" id="KW-0812">Transmembrane</keyword>
<protein>
    <submittedName>
        <fullName evidence="2">DUF2107 domain-containing protein</fullName>
    </submittedName>
</protein>
<evidence type="ECO:0000313" key="3">
    <source>
        <dbReference type="Proteomes" id="UP001301797"/>
    </source>
</evidence>
<proteinExistence type="predicted"/>
<keyword evidence="3" id="KW-1185">Reference proteome</keyword>
<dbReference type="AlphaFoldDB" id="A0AA97I3J2"/>
<dbReference type="InterPro" id="IPR011317">
    <property type="entry name" value="Prd_NiFe_hyd_3_EhaE"/>
</dbReference>
<reference evidence="2 3" key="1">
    <citation type="submission" date="2019-09" db="EMBL/GenBank/DDBJ databases">
        <title>The complete genome of Methanoplanus sp. FWC-SCC4.</title>
        <authorList>
            <person name="Chen S.-C."/>
            <person name="Zhou Y.-Z."/>
            <person name="Lai M.-C."/>
        </authorList>
    </citation>
    <scope>NUCLEOTIDE SEQUENCE [LARGE SCALE GENOMIC DNA]</scope>
    <source>
        <strain evidence="2 3">FWC-SCC4</strain>
    </source>
</reference>
<keyword evidence="1" id="KW-0472">Membrane</keyword>
<accession>A0AA97I3J2</accession>
<dbReference type="EMBL" id="CP043875">
    <property type="protein sequence ID" value="WOF15941.1"/>
    <property type="molecule type" value="Genomic_DNA"/>
</dbReference>